<sequence>MKRSVREVDPDGDTLLILRNPDAPFAVIGLDYATLWPDLLPTHTPPMKKTERQLGGIERSLRKPQIQQQNKEELRLRLSSTHLTFASAYFKAMMSNDWRETRPEEGYSFVVTAEEWDQKALLILMNIIHGQTTKIPRIMGIEMLAKMAVLVDYYKCHEAVEFYAKTWINNLIEPLPTCYGRTFVLRLCISWVFSESEVFRELTRAALYQSRGPIHSLGLPIPGDVIDALEMKRQNFVSEVISELHDLKSRLYKDKGHKDKGACSFECSSILLGALIKGMNTICILDPPLFESLEGYSIMALEKAVLSIQEPNYSSMPDSYSLCTGETHTRMYAKYAKYAKKLHRCTLSEKIRGIIDPKNEAIVGLELNAFTNQSQA</sequence>
<evidence type="ECO:0000313" key="1">
    <source>
        <dbReference type="EMBL" id="PTB57032.1"/>
    </source>
</evidence>
<reference evidence="1 2" key="1">
    <citation type="submission" date="2016-07" db="EMBL/GenBank/DDBJ databases">
        <title>Multiple horizontal gene transfer events from other fungi enriched the ability of initially mycotrophic Trichoderma (Ascomycota) to feed on dead plant biomass.</title>
        <authorList>
            <consortium name="DOE Joint Genome Institute"/>
            <person name="Aerts A."/>
            <person name="Atanasova L."/>
            <person name="Chenthamara K."/>
            <person name="Zhang J."/>
            <person name="Grujic M."/>
            <person name="Henrissat B."/>
            <person name="Kuo A."/>
            <person name="Salamov A."/>
            <person name="Lipzen A."/>
            <person name="Labutti K."/>
            <person name="Barry K."/>
            <person name="Miao Y."/>
            <person name="Rahimi M.J."/>
            <person name="Shen Q."/>
            <person name="Grigoriev I.V."/>
            <person name="Kubicek C.P."/>
            <person name="Druzhinina I.S."/>
        </authorList>
    </citation>
    <scope>NUCLEOTIDE SEQUENCE [LARGE SCALE GENOMIC DNA]</scope>
    <source>
        <strain evidence="1 2">CBS 226.95</strain>
    </source>
</reference>
<dbReference type="InterPro" id="IPR011333">
    <property type="entry name" value="SKP1/BTB/POZ_sf"/>
</dbReference>
<gene>
    <name evidence="1" type="ORF">M431DRAFT_506775</name>
</gene>
<dbReference type="RefSeq" id="XP_024776709.1">
    <property type="nucleotide sequence ID" value="XM_024918860.1"/>
</dbReference>
<accession>A0A2T4AJ22</accession>
<protein>
    <recommendedName>
        <fullName evidence="3">BTB domain-containing protein</fullName>
    </recommendedName>
</protein>
<evidence type="ECO:0008006" key="3">
    <source>
        <dbReference type="Google" id="ProtNLM"/>
    </source>
</evidence>
<dbReference type="STRING" id="983964.A0A2T4AJ22"/>
<dbReference type="AlphaFoldDB" id="A0A2T4AJ22"/>
<name>A0A2T4AJ22_TRIHA</name>
<dbReference type="GeneID" id="36627429"/>
<keyword evidence="2" id="KW-1185">Reference proteome</keyword>
<proteinExistence type="predicted"/>
<dbReference type="Proteomes" id="UP000241690">
    <property type="component" value="Unassembled WGS sequence"/>
</dbReference>
<evidence type="ECO:0000313" key="2">
    <source>
        <dbReference type="Proteomes" id="UP000241690"/>
    </source>
</evidence>
<organism evidence="1 2">
    <name type="scientific">Trichoderma harzianum CBS 226.95</name>
    <dbReference type="NCBI Taxonomy" id="983964"/>
    <lineage>
        <taxon>Eukaryota</taxon>
        <taxon>Fungi</taxon>
        <taxon>Dikarya</taxon>
        <taxon>Ascomycota</taxon>
        <taxon>Pezizomycotina</taxon>
        <taxon>Sordariomycetes</taxon>
        <taxon>Hypocreomycetidae</taxon>
        <taxon>Hypocreales</taxon>
        <taxon>Hypocreaceae</taxon>
        <taxon>Trichoderma</taxon>
    </lineage>
</organism>
<dbReference type="Gene3D" id="3.30.710.10">
    <property type="entry name" value="Potassium Channel Kv1.1, Chain A"/>
    <property type="match status" value="1"/>
</dbReference>
<dbReference type="EMBL" id="KZ679678">
    <property type="protein sequence ID" value="PTB57032.1"/>
    <property type="molecule type" value="Genomic_DNA"/>
</dbReference>